<dbReference type="GO" id="GO:0007076">
    <property type="term" value="P:mitotic chromosome condensation"/>
    <property type="evidence" value="ECO:0007669"/>
    <property type="project" value="InterPro"/>
</dbReference>
<dbReference type="GO" id="GO:0051301">
    <property type="term" value="P:cell division"/>
    <property type="evidence" value="ECO:0007669"/>
    <property type="project" value="UniProtKB-KW"/>
</dbReference>
<dbReference type="PANTHER" id="PTHR13108">
    <property type="entry name" value="CONDENSIN COMPLEX SUBUNIT 2"/>
    <property type="match status" value="1"/>
</dbReference>
<proteinExistence type="inferred from homology"/>
<dbReference type="EMBL" id="AP015040">
    <property type="protein sequence ID" value="BAT92147.1"/>
    <property type="molecule type" value="Genomic_DNA"/>
</dbReference>
<comment type="function">
    <text evidence="1">Regulatory subunit of the condensin complex, a complex required for conversion of interphase chromatin into mitotic-like condense chromosomes.</text>
</comment>
<organism evidence="3 4">
    <name type="scientific">Vigna angularis var. angularis</name>
    <dbReference type="NCBI Taxonomy" id="157739"/>
    <lineage>
        <taxon>Eukaryota</taxon>
        <taxon>Viridiplantae</taxon>
        <taxon>Streptophyta</taxon>
        <taxon>Embryophyta</taxon>
        <taxon>Tracheophyta</taxon>
        <taxon>Spermatophyta</taxon>
        <taxon>Magnoliopsida</taxon>
        <taxon>eudicotyledons</taxon>
        <taxon>Gunneridae</taxon>
        <taxon>Pentapetalae</taxon>
        <taxon>rosids</taxon>
        <taxon>fabids</taxon>
        <taxon>Fabales</taxon>
        <taxon>Fabaceae</taxon>
        <taxon>Papilionoideae</taxon>
        <taxon>50 kb inversion clade</taxon>
        <taxon>NPAAA clade</taxon>
        <taxon>indigoferoid/millettioid clade</taxon>
        <taxon>Phaseoleae</taxon>
        <taxon>Vigna</taxon>
    </lineage>
</organism>
<keyword evidence="4" id="KW-1185">Reference proteome</keyword>
<dbReference type="Proteomes" id="UP000291084">
    <property type="component" value="Chromosome 7"/>
</dbReference>
<keyword evidence="1" id="KW-0132">Cell division</keyword>
<dbReference type="PIRSF" id="PIRSF017126">
    <property type="entry name" value="Condensin_H"/>
    <property type="match status" value="1"/>
</dbReference>
<comment type="similarity">
    <text evidence="1">Belongs to the CND2 (condensin subunit 2) family.</text>
</comment>
<reference evidence="3 4" key="1">
    <citation type="journal article" date="2015" name="Sci. Rep.">
        <title>The power of single molecule real-time sequencing technology in the de novo assembly of a eukaryotic genome.</title>
        <authorList>
            <person name="Sakai H."/>
            <person name="Naito K."/>
            <person name="Ogiso-Tanaka E."/>
            <person name="Takahashi Y."/>
            <person name="Iseki K."/>
            <person name="Muto C."/>
            <person name="Satou K."/>
            <person name="Teruya K."/>
            <person name="Shiroma A."/>
            <person name="Shimoji M."/>
            <person name="Hirano T."/>
            <person name="Itoh T."/>
            <person name="Kaga A."/>
            <person name="Tomooka N."/>
        </authorList>
    </citation>
    <scope>NUCLEOTIDE SEQUENCE [LARGE SCALE GENOMIC DNA]</scope>
    <source>
        <strain evidence="4">cv. Shumari</strain>
    </source>
</reference>
<name>A0A0S3SGZ2_PHAAN</name>
<dbReference type="InterPro" id="IPR022816">
    <property type="entry name" value="Condensin_barren_su2"/>
</dbReference>
<keyword evidence="1" id="KW-0226">DNA condensation</keyword>
<dbReference type="GO" id="GO:0000796">
    <property type="term" value="C:condensin complex"/>
    <property type="evidence" value="ECO:0007669"/>
    <property type="project" value="InterPro"/>
</dbReference>
<dbReference type="AlphaFoldDB" id="A0A0S3SGZ2"/>
<keyword evidence="1" id="KW-0498">Mitosis</keyword>
<sequence length="691" mass="77863">MAETLSPNPTMAHKKRVPMSARMQSPTSAFFMGSNDDQLERAQARAARAAAIRHNSIAVNFHSHPPKSPSCLNKHQILELFHNCIKLASENKINQKNTWELDLIDHLTDIIRVEEGNHVETNFQIASCTLEAGVRIYSLRVDSVHSDAYKVLAGMNRAGQDNQEGATLGSVNTENGEASRKEVEKKLSHLSTLESSFEVLNIKKFDGDLKSLSVCHLFVMWDRDCADNVFVCSVAFAVDPLYHHTSAKFDEGGAKSLLMNNLGVYGKCRVLFDSLEVPPKCITSQNDHDISDTIDLSFARDCVEQMILNMHTKDAISPTLRIIVNQSDENNGRPFAFQSSGEKSAEEFDAAIDCELAIGKKGYENCSSWSYDHDSQTFAAEWGFSDAYPSFPSYHEEKEPNMDDIFDNVDGYLFLSLGFRSKKNSWAGPDHWKYQKVQGSTSKVRCNSEDELMIQKTRQPRTMREVKVDLEFTSFLEEKIPDVFSPPKNPKSLLVSENISPCVTKLPDDWHYEPEDLINLFLLPHVKCIRRRARKVPDVLEEQCYNNEPFPSWDNGSVCDGDVTDVNNDTEDSSTLISLPRQINKIEVQYDKISKQVNVQALKITLWDHIQECIQLPFQGHREKVSFRHILTNFPSKCNAAATISDISPHLCFICLLHLANEKGLSIQSCPNLDDLSICLLDDGATTTRTI</sequence>
<feature type="region of interest" description="Disordered" evidence="2">
    <location>
        <begin position="1"/>
        <end position="20"/>
    </location>
</feature>
<evidence type="ECO:0000313" key="4">
    <source>
        <dbReference type="Proteomes" id="UP000291084"/>
    </source>
</evidence>
<dbReference type="Pfam" id="PF05786">
    <property type="entry name" value="Cnd2"/>
    <property type="match status" value="4"/>
</dbReference>
<gene>
    <name evidence="3" type="primary">Vigan.07G082200</name>
    <name evidence="3" type="ORF">VIGAN_07082200</name>
</gene>
<dbReference type="GO" id="GO:0003682">
    <property type="term" value="F:chromatin binding"/>
    <property type="evidence" value="ECO:0007669"/>
    <property type="project" value="TreeGrafter"/>
</dbReference>
<accession>A0A0S3SGZ2</accession>
<dbReference type="OrthoDB" id="362021at2759"/>
<protein>
    <recommendedName>
        <fullName evidence="1">Condensin complex subunit 2</fullName>
    </recommendedName>
</protein>
<dbReference type="PANTHER" id="PTHR13108:SF11">
    <property type="entry name" value="CONDENSIN COMPLEX SUBUNIT 2"/>
    <property type="match status" value="1"/>
</dbReference>
<keyword evidence="1" id="KW-0131">Cell cycle</keyword>
<evidence type="ECO:0000256" key="2">
    <source>
        <dbReference type="SAM" id="MobiDB-lite"/>
    </source>
</evidence>
<evidence type="ECO:0000313" key="3">
    <source>
        <dbReference type="EMBL" id="BAT92147.1"/>
    </source>
</evidence>
<evidence type="ECO:0000256" key="1">
    <source>
        <dbReference type="PIRNR" id="PIRNR017126"/>
    </source>
</evidence>